<evidence type="ECO:0000256" key="11">
    <source>
        <dbReference type="SAM" id="MobiDB-lite"/>
    </source>
</evidence>
<dbReference type="GO" id="GO:0020037">
    <property type="term" value="F:heme binding"/>
    <property type="evidence" value="ECO:0007669"/>
    <property type="project" value="InterPro"/>
</dbReference>
<keyword evidence="8 10" id="KW-0408">Iron</keyword>
<evidence type="ECO:0000256" key="8">
    <source>
        <dbReference type="ARBA" id="ARBA00023004"/>
    </source>
</evidence>
<feature type="region of interest" description="Disordered" evidence="11">
    <location>
        <begin position="690"/>
        <end position="716"/>
    </location>
</feature>
<dbReference type="SFLD" id="SFLDS00005">
    <property type="entry name" value="Isoprenoid_Synthase_Type_I"/>
    <property type="match status" value="1"/>
</dbReference>
<dbReference type="GO" id="GO:0043386">
    <property type="term" value="P:mycotoxin biosynthetic process"/>
    <property type="evidence" value="ECO:0007669"/>
    <property type="project" value="UniProtKB-ARBA"/>
</dbReference>
<keyword evidence="14" id="KW-1185">Reference proteome</keyword>
<dbReference type="Pfam" id="PF00348">
    <property type="entry name" value="polyprenyl_synt"/>
    <property type="match status" value="1"/>
</dbReference>
<reference evidence="14" key="2">
    <citation type="journal article" date="2019" name="Mol. Plant Microbe Interact.">
        <title>Genome sequence resources for four phytopathogenic fungi from the Colletotrichum orbiculare species complex.</title>
        <authorList>
            <person name="Gan P."/>
            <person name="Tsushima A."/>
            <person name="Narusaka M."/>
            <person name="Narusaka Y."/>
            <person name="Takano Y."/>
            <person name="Kubo Y."/>
            <person name="Shirasu K."/>
        </authorList>
    </citation>
    <scope>GENOME REANNOTATION</scope>
    <source>
        <strain evidence="14">104-T / ATCC 96160 / CBS 514.97 / LARS 414 / MAFF 240422</strain>
    </source>
</reference>
<keyword evidence="12" id="KW-0812">Transmembrane</keyword>
<evidence type="ECO:0000256" key="1">
    <source>
        <dbReference type="ARBA" id="ARBA00001971"/>
    </source>
</evidence>
<dbReference type="PANTHER" id="PTHR24305">
    <property type="entry name" value="CYTOCHROME P450"/>
    <property type="match status" value="1"/>
</dbReference>
<feature type="compositionally biased region" description="Basic and acidic residues" evidence="11">
    <location>
        <begin position="701"/>
        <end position="712"/>
    </location>
</feature>
<evidence type="ECO:0000256" key="12">
    <source>
        <dbReference type="SAM" id="Phobius"/>
    </source>
</evidence>
<accession>A0A484G586</accession>
<dbReference type="PRINTS" id="PR00463">
    <property type="entry name" value="EP450I"/>
</dbReference>
<comment type="similarity">
    <text evidence="2">Belongs to the cytochrome P450 family.</text>
</comment>
<evidence type="ECO:0000256" key="6">
    <source>
        <dbReference type="ARBA" id="ARBA00022842"/>
    </source>
</evidence>
<dbReference type="CDD" id="cd11058">
    <property type="entry name" value="CYP60B-like"/>
    <property type="match status" value="1"/>
</dbReference>
<keyword evidence="4" id="KW-0808">Transferase</keyword>
<dbReference type="GO" id="GO:0005506">
    <property type="term" value="F:iron ion binding"/>
    <property type="evidence" value="ECO:0007669"/>
    <property type="project" value="InterPro"/>
</dbReference>
<comment type="cofactor">
    <cofactor evidence="1 10">
        <name>heme</name>
        <dbReference type="ChEBI" id="CHEBI:30413"/>
    </cofactor>
</comment>
<evidence type="ECO:0000256" key="3">
    <source>
        <dbReference type="ARBA" id="ARBA00022617"/>
    </source>
</evidence>
<dbReference type="GO" id="GO:0008299">
    <property type="term" value="P:isoprenoid biosynthetic process"/>
    <property type="evidence" value="ECO:0007669"/>
    <property type="project" value="InterPro"/>
</dbReference>
<evidence type="ECO:0000256" key="4">
    <source>
        <dbReference type="ARBA" id="ARBA00022679"/>
    </source>
</evidence>
<dbReference type="PRINTS" id="PR00385">
    <property type="entry name" value="P450"/>
</dbReference>
<dbReference type="Gene3D" id="1.10.630.10">
    <property type="entry name" value="Cytochrome P450"/>
    <property type="match status" value="1"/>
</dbReference>
<feature type="binding site" description="axial binding residue" evidence="10">
    <location>
        <position position="446"/>
    </location>
    <ligand>
        <name>heme</name>
        <dbReference type="ChEBI" id="CHEBI:30413"/>
    </ligand>
    <ligandPart>
        <name>Fe</name>
        <dbReference type="ChEBI" id="CHEBI:18248"/>
    </ligandPart>
</feature>
<dbReference type="Gene3D" id="1.10.600.10">
    <property type="entry name" value="Farnesyl Diphosphate Synthase"/>
    <property type="match status" value="2"/>
</dbReference>
<name>A0A484G586_COLOR</name>
<keyword evidence="12" id="KW-1133">Transmembrane helix</keyword>
<evidence type="ECO:0000256" key="5">
    <source>
        <dbReference type="ARBA" id="ARBA00022723"/>
    </source>
</evidence>
<dbReference type="STRING" id="1213857.A0A484G586"/>
<dbReference type="GO" id="GO:0004497">
    <property type="term" value="F:monooxygenase activity"/>
    <property type="evidence" value="ECO:0007669"/>
    <property type="project" value="UniProtKB-KW"/>
</dbReference>
<dbReference type="InterPro" id="IPR017972">
    <property type="entry name" value="Cyt_P450_CS"/>
</dbReference>
<dbReference type="GO" id="GO:0046165">
    <property type="term" value="P:alcohol biosynthetic process"/>
    <property type="evidence" value="ECO:0007669"/>
    <property type="project" value="UniProtKB-ARBA"/>
</dbReference>
<dbReference type="GO" id="GO:0004659">
    <property type="term" value="F:prenyltransferase activity"/>
    <property type="evidence" value="ECO:0007669"/>
    <property type="project" value="InterPro"/>
</dbReference>
<feature type="transmembrane region" description="Helical" evidence="12">
    <location>
        <begin position="12"/>
        <end position="35"/>
    </location>
</feature>
<dbReference type="Pfam" id="PF00067">
    <property type="entry name" value="p450"/>
    <property type="match status" value="1"/>
</dbReference>
<evidence type="ECO:0000256" key="7">
    <source>
        <dbReference type="ARBA" id="ARBA00023002"/>
    </source>
</evidence>
<dbReference type="InterPro" id="IPR002401">
    <property type="entry name" value="Cyt_P450_E_grp-I"/>
</dbReference>
<gene>
    <name evidence="13" type="ORF">Cob_v002416</name>
</gene>
<dbReference type="GO" id="GO:0016705">
    <property type="term" value="F:oxidoreductase activity, acting on paired donors, with incorporation or reduction of molecular oxygen"/>
    <property type="evidence" value="ECO:0007669"/>
    <property type="project" value="InterPro"/>
</dbReference>
<evidence type="ECO:0000256" key="2">
    <source>
        <dbReference type="ARBA" id="ARBA00010617"/>
    </source>
</evidence>
<dbReference type="InterPro" id="IPR000092">
    <property type="entry name" value="Polyprenyl_synt"/>
</dbReference>
<reference evidence="14" key="1">
    <citation type="journal article" date="2013" name="New Phytol.">
        <title>Comparative genomic and transcriptomic analyses reveal the hemibiotrophic stage shift of Colletotrichum fungi.</title>
        <authorList>
            <person name="Gan P."/>
            <person name="Ikeda K."/>
            <person name="Irieda H."/>
            <person name="Narusaka M."/>
            <person name="O'Connell R.J."/>
            <person name="Narusaka Y."/>
            <person name="Takano Y."/>
            <person name="Kubo Y."/>
            <person name="Shirasu K."/>
        </authorList>
    </citation>
    <scope>NUCLEOTIDE SEQUENCE [LARGE SCALE GENOMIC DNA]</scope>
    <source>
        <strain evidence="14">104-T / ATCC 96160 / CBS 514.97 / LARS 414 / MAFF 240422</strain>
    </source>
</reference>
<sequence>MGLRLGSWAFNCLPLGSAAGITTVIIGSLVIYFYLKLIYNVFFHPLSRFPGPKLWASSRLPYAFACATGHGHTKILRLHEKYGHVVRVAPNELSLTSPDAWRDVYGRRKTAAGEVGKDSLHYAEAKNSVLGAPKDRHTQLRRILSRGFTNRAVLDQEGLIKSHVDQLFRILVEHEGSDGRGLFIDMNKLYDFVALDIITDLGFGDSFHCLRKGEYHPWAKFFLDALPGIAFATAMKQFQLVFKLMMALAPKSLVRKHEDMVRLTNAMVEKRLDEADRPDFIQAMSGSEEPLGLEDIKANAQILTMAGYDTTATALAGTTYLLATHPDVKTRLCEEVRSAFEDETEITIPGTKDLKYLTAVIDESLRLYPPGGSGMPRRVGKGGDVVLGQYIPEATILSIWQYAMYHSAENFVGPELFAPDRWLGNAAFDNDRKDAFQPFSFGPRDCIGRNLAYAELRTILASQGLEVATFAPDGLKTLDEYLPVRKINSGLDVTAEMACFGTGLKISREEKDKLREVVDLATFAITVVNDLYSWPKEIKCHLETPGSNAPFNAVAILMRHGGHSEAEAFQILYDKQAELEEQHLQLLEKLRSQEGGSLPENQELYIANAQQAVSGSELWSIYTTRYPSKEDLQQPMIEFVDGTFKYAAEVGALSEEEVLPSAVKSTSAEVEDQLALLDLTPISSAEGISTPSSSVSCGCDTEEKKPLSEDTSSHVTHGALQNLTTSTSKPTYKRMKALLPDDPGLKTYASRVAAADDHPAVGPFKYLAMLPSKGVRDTFIDALNWWLKVPEDSLRSIKTIISMLHDSSLILDDIEDDSTLRRGSPAAHMIYGTAQCINAANYMVVMVLAELQKLHSPAKTMILIEELESLFLGQSEDLHWKYHVECPSTDEYMEMIDNKTGGLFRLCVRLLQAESTRTDVSHLDPRPFVRQLSLFFQIRDDYQNLVSDQYAKQKGFAEDLDEGKISLPMILILQRARTRPEIMGIMKHKKPGPMAPEMKEFIVREMRKSGALETTRELLRGMQEDLITELRKLEEEFGAKNPTLELVLRKLWIS</sequence>
<organism evidence="13 14">
    <name type="scientific">Colletotrichum orbiculare (strain 104-T / ATCC 96160 / CBS 514.97 / LARS 414 / MAFF 240422)</name>
    <name type="common">Cucumber anthracnose fungus</name>
    <name type="synonym">Colletotrichum lagenarium</name>
    <dbReference type="NCBI Taxonomy" id="1213857"/>
    <lineage>
        <taxon>Eukaryota</taxon>
        <taxon>Fungi</taxon>
        <taxon>Dikarya</taxon>
        <taxon>Ascomycota</taxon>
        <taxon>Pezizomycotina</taxon>
        <taxon>Sordariomycetes</taxon>
        <taxon>Hypocreomycetidae</taxon>
        <taxon>Glomerellales</taxon>
        <taxon>Glomerellaceae</taxon>
        <taxon>Colletotrichum</taxon>
        <taxon>Colletotrichum orbiculare species complex</taxon>
    </lineage>
</organism>
<dbReference type="AlphaFoldDB" id="A0A484G586"/>
<keyword evidence="7" id="KW-0560">Oxidoreductase</keyword>
<dbReference type="SUPFAM" id="SSF48576">
    <property type="entry name" value="Terpenoid synthases"/>
    <property type="match status" value="2"/>
</dbReference>
<dbReference type="EMBL" id="AMCV02000004">
    <property type="protein sequence ID" value="TDZ24747.1"/>
    <property type="molecule type" value="Genomic_DNA"/>
</dbReference>
<dbReference type="SUPFAM" id="SSF48264">
    <property type="entry name" value="Cytochrome P450"/>
    <property type="match status" value="1"/>
</dbReference>
<dbReference type="InterPro" id="IPR050121">
    <property type="entry name" value="Cytochrome_P450_monoxygenase"/>
</dbReference>
<dbReference type="PROSITE" id="PS00086">
    <property type="entry name" value="CYTOCHROME_P450"/>
    <property type="match status" value="1"/>
</dbReference>
<keyword evidence="9" id="KW-0503">Monooxygenase</keyword>
<protein>
    <submittedName>
        <fullName evidence="13">Trichothecene C-15 hydroxylase</fullName>
    </submittedName>
</protein>
<keyword evidence="6" id="KW-0460">Magnesium</keyword>
<proteinExistence type="inferred from homology"/>
<dbReference type="OrthoDB" id="6921389at2759"/>
<comment type="caution">
    <text evidence="13">The sequence shown here is derived from an EMBL/GenBank/DDBJ whole genome shotgun (WGS) entry which is preliminary data.</text>
</comment>
<evidence type="ECO:0000313" key="13">
    <source>
        <dbReference type="EMBL" id="TDZ24747.1"/>
    </source>
</evidence>
<dbReference type="InterPro" id="IPR036396">
    <property type="entry name" value="Cyt_P450_sf"/>
</dbReference>
<evidence type="ECO:0000313" key="14">
    <source>
        <dbReference type="Proteomes" id="UP000014480"/>
    </source>
</evidence>
<evidence type="ECO:0000256" key="10">
    <source>
        <dbReference type="PIRSR" id="PIRSR602401-1"/>
    </source>
</evidence>
<dbReference type="PANTHER" id="PTHR24305:SF230">
    <property type="entry name" value="P450, PUTATIVE (EUROFUNG)-RELATED"/>
    <property type="match status" value="1"/>
</dbReference>
<dbReference type="InterPro" id="IPR008949">
    <property type="entry name" value="Isoprenoid_synthase_dom_sf"/>
</dbReference>
<dbReference type="Proteomes" id="UP000014480">
    <property type="component" value="Unassembled WGS sequence"/>
</dbReference>
<keyword evidence="12" id="KW-0472">Membrane</keyword>
<keyword evidence="3 10" id="KW-0349">Heme</keyword>
<dbReference type="InterPro" id="IPR001128">
    <property type="entry name" value="Cyt_P450"/>
</dbReference>
<keyword evidence="5 10" id="KW-0479">Metal-binding</keyword>
<evidence type="ECO:0000256" key="9">
    <source>
        <dbReference type="ARBA" id="ARBA00023033"/>
    </source>
</evidence>
<dbReference type="PROSITE" id="PS00723">
    <property type="entry name" value="POLYPRENYL_SYNTHASE_1"/>
    <property type="match status" value="1"/>
</dbReference>
<dbReference type="InterPro" id="IPR033749">
    <property type="entry name" value="Polyprenyl_synt_CS"/>
</dbReference>